<name>A0A2H4UWA5_9VIRU</name>
<reference evidence="1" key="1">
    <citation type="journal article" date="2017" name="Elife">
        <title>The kinetoplastid-infecting Bodo saltans virus (BsV), a window into the most abundant giant viruses in the sea.</title>
        <authorList>
            <person name="Deeg C.M."/>
            <person name="Chow C.-E.T."/>
            <person name="Suttle C.A."/>
        </authorList>
    </citation>
    <scope>NUCLEOTIDE SEQUENCE</scope>
    <source>
        <strain evidence="1">NG1</strain>
    </source>
</reference>
<proteinExistence type="predicted"/>
<dbReference type="EMBL" id="MF782455">
    <property type="protein sequence ID" value="ATZ80969.1"/>
    <property type="molecule type" value="Genomic_DNA"/>
</dbReference>
<evidence type="ECO:0000313" key="1">
    <source>
        <dbReference type="EMBL" id="ATZ80969.1"/>
    </source>
</evidence>
<protein>
    <submittedName>
        <fullName evidence="1">Uncharacterized protein</fullName>
    </submittedName>
</protein>
<keyword evidence="2" id="KW-1185">Reference proteome</keyword>
<accession>A0A2H4UWA5</accession>
<organism evidence="1">
    <name type="scientific">Bodo saltans virus</name>
    <dbReference type="NCBI Taxonomy" id="2024608"/>
    <lineage>
        <taxon>Viruses</taxon>
        <taxon>Varidnaviria</taxon>
        <taxon>Bamfordvirae</taxon>
        <taxon>Nucleocytoviricota</taxon>
        <taxon>Megaviricetes</taxon>
        <taxon>Imitervirales</taxon>
        <taxon>Mimiviridae</taxon>
        <taxon>Klosneuvirinae</taxon>
        <taxon>Theiavirus</taxon>
        <taxon>Theiavirus salishense</taxon>
    </lineage>
</organism>
<evidence type="ECO:0000313" key="2">
    <source>
        <dbReference type="Proteomes" id="UP000240325"/>
    </source>
</evidence>
<sequence>MIKYNNLRVEQSTLADWKCICIKHYHEYITALYIVVNYCYYIL</sequence>
<gene>
    <name evidence="1" type="ORF">BMW23_0924</name>
</gene>
<dbReference type="Proteomes" id="UP000240325">
    <property type="component" value="Segment"/>
</dbReference>